<evidence type="ECO:0000256" key="1">
    <source>
        <dbReference type="ARBA" id="ARBA00022536"/>
    </source>
</evidence>
<keyword evidence="13" id="KW-1185">Reference proteome</keyword>
<organism evidence="12 13">
    <name type="scientific">Varroa destructor</name>
    <name type="common">Honeybee mite</name>
    <dbReference type="NCBI Taxonomy" id="109461"/>
    <lineage>
        <taxon>Eukaryota</taxon>
        <taxon>Metazoa</taxon>
        <taxon>Ecdysozoa</taxon>
        <taxon>Arthropoda</taxon>
        <taxon>Chelicerata</taxon>
        <taxon>Arachnida</taxon>
        <taxon>Acari</taxon>
        <taxon>Parasitiformes</taxon>
        <taxon>Mesostigmata</taxon>
        <taxon>Gamasina</taxon>
        <taxon>Dermanyssoidea</taxon>
        <taxon>Varroidae</taxon>
        <taxon>Varroa</taxon>
    </lineage>
</organism>
<feature type="chain" id="PRO_5029668041" description="EGF-like domain-containing protein" evidence="10">
    <location>
        <begin position="21"/>
        <end position="841"/>
    </location>
</feature>
<keyword evidence="2 10" id="KW-0732">Signal</keyword>
<feature type="signal peptide" evidence="10">
    <location>
        <begin position="1"/>
        <end position="20"/>
    </location>
</feature>
<dbReference type="GO" id="GO:0005509">
    <property type="term" value="F:calcium ion binding"/>
    <property type="evidence" value="ECO:0007669"/>
    <property type="project" value="InterPro"/>
</dbReference>
<dbReference type="InParanoid" id="A0A7M7KCG5"/>
<feature type="domain" description="EGF-like" evidence="11">
    <location>
        <begin position="104"/>
        <end position="147"/>
    </location>
</feature>
<dbReference type="InterPro" id="IPR001881">
    <property type="entry name" value="EGF-like_Ca-bd_dom"/>
</dbReference>
<dbReference type="KEGG" id="vde:111251418"/>
<evidence type="ECO:0000256" key="10">
    <source>
        <dbReference type="SAM" id="SignalP"/>
    </source>
</evidence>
<evidence type="ECO:0000256" key="7">
    <source>
        <dbReference type="PROSITE-ProRule" id="PRU00076"/>
    </source>
</evidence>
<dbReference type="AlphaFoldDB" id="A0A7M7KCG5"/>
<keyword evidence="9" id="KW-0812">Transmembrane</keyword>
<dbReference type="EnsemblMetazoa" id="XM_022807978">
    <property type="protein sequence ID" value="XP_022663713"/>
    <property type="gene ID" value="LOC111251418"/>
</dbReference>
<dbReference type="RefSeq" id="XP_022663713.1">
    <property type="nucleotide sequence ID" value="XM_022807978.1"/>
</dbReference>
<feature type="domain" description="EGF-like" evidence="11">
    <location>
        <begin position="148"/>
        <end position="182"/>
    </location>
</feature>
<dbReference type="OrthoDB" id="6495613at2759"/>
<evidence type="ECO:0000256" key="6">
    <source>
        <dbReference type="ARBA" id="ARBA00023180"/>
    </source>
</evidence>
<dbReference type="SUPFAM" id="SSF63825">
    <property type="entry name" value="YWTD domain"/>
    <property type="match status" value="1"/>
</dbReference>
<dbReference type="SMART" id="SM00181">
    <property type="entry name" value="EGF"/>
    <property type="match status" value="5"/>
</dbReference>
<evidence type="ECO:0000256" key="4">
    <source>
        <dbReference type="ARBA" id="ARBA00022837"/>
    </source>
</evidence>
<dbReference type="InterPro" id="IPR049883">
    <property type="entry name" value="NOTCH1_EGF-like"/>
</dbReference>
<evidence type="ECO:0000256" key="9">
    <source>
        <dbReference type="SAM" id="Phobius"/>
    </source>
</evidence>
<dbReference type="FunFam" id="2.10.25.10:FF:000038">
    <property type="entry name" value="Fibrillin 2"/>
    <property type="match status" value="2"/>
</dbReference>
<dbReference type="Gene3D" id="2.120.10.30">
    <property type="entry name" value="TolB, C-terminal domain"/>
    <property type="match status" value="1"/>
</dbReference>
<keyword evidence="4" id="KW-0106">Calcium</keyword>
<dbReference type="PROSITE" id="PS00010">
    <property type="entry name" value="ASX_HYDROXYL"/>
    <property type="match status" value="4"/>
</dbReference>
<dbReference type="CDD" id="cd00054">
    <property type="entry name" value="EGF_CA"/>
    <property type="match status" value="3"/>
</dbReference>
<keyword evidence="5 8" id="KW-1015">Disulfide bond</keyword>
<dbReference type="PANTHER" id="PTHR24039">
    <property type="entry name" value="FIBRILLIN-RELATED"/>
    <property type="match status" value="1"/>
</dbReference>
<dbReference type="SUPFAM" id="SSF57196">
    <property type="entry name" value="EGF/Laminin"/>
    <property type="match status" value="4"/>
</dbReference>
<keyword evidence="9" id="KW-1133">Transmembrane helix</keyword>
<protein>
    <recommendedName>
        <fullName evidence="11">EGF-like domain-containing protein</fullName>
    </recommendedName>
</protein>
<dbReference type="FunFam" id="2.10.25.10:FF:000005">
    <property type="entry name" value="Fibrillin 2"/>
    <property type="match status" value="1"/>
</dbReference>
<dbReference type="PROSITE" id="PS50026">
    <property type="entry name" value="EGF_3"/>
    <property type="match status" value="3"/>
</dbReference>
<name>A0A7M7KCG5_VARDE</name>
<evidence type="ECO:0000256" key="8">
    <source>
        <dbReference type="PROSITE-ProRule" id="PRU00124"/>
    </source>
</evidence>
<dbReference type="PROSITE" id="PS50068">
    <property type="entry name" value="LDLRA_2"/>
    <property type="match status" value="1"/>
</dbReference>
<evidence type="ECO:0000259" key="11">
    <source>
        <dbReference type="PROSITE" id="PS50026"/>
    </source>
</evidence>
<reference evidence="12" key="1">
    <citation type="submission" date="2021-01" db="UniProtKB">
        <authorList>
            <consortium name="EnsemblMetazoa"/>
        </authorList>
    </citation>
    <scope>IDENTIFICATION</scope>
</reference>
<dbReference type="PANTHER" id="PTHR24039:SF28">
    <property type="entry name" value="EGF-LIKE DOMAIN-CONTAINING PROTEIN"/>
    <property type="match status" value="1"/>
</dbReference>
<feature type="transmembrane region" description="Helical" evidence="9">
    <location>
        <begin position="741"/>
        <end position="768"/>
    </location>
</feature>
<dbReference type="Pfam" id="PF07645">
    <property type="entry name" value="EGF_CA"/>
    <property type="match status" value="4"/>
</dbReference>
<evidence type="ECO:0000256" key="5">
    <source>
        <dbReference type="ARBA" id="ARBA00023157"/>
    </source>
</evidence>
<dbReference type="PROSITE" id="PS01187">
    <property type="entry name" value="EGF_CA"/>
    <property type="match status" value="2"/>
</dbReference>
<sequence length="841" mass="93167">MIIILDVILVLAAGTEPVTATGRCAKGQIDCLGIFKTCIYPSDVCDKHKDCRSLIDEEFCECYSDKDCASDTVCVNQFPNLGKKCVGQIRCQKGTRQVGIHCIDMDECEEGTHTCLDDQHCKNTFGSYECICKSAGFKLNESTRECDDINECLDESLCDPPGVCRNTRGGYNCSCPEHHIRVPKVPKLPEKGFFCSKTDYCANVTCEGPLRCQNDGYGNSSCICPETTHEMLNGTCIDRDECSGPNLCQRIIGGSVCKNQNGSYACIASPSCNNDGPVVKVNQDGILEVEVHCPQNRSSEANTRRPKETCVKGVCFCVMGYIFVNDSVGCVDIDECAMNQSDCPKELQCKNTDGGFDCVCPIGYRERALQPVNTMTPYYDTIECVDIDECLLDLHTCAFKCRNTVGSYECICKAGYISDITKKVCLPLGGSSVLVVSMFGRFHLAEIDFETDDLNFVEQKMRCEVGVSTIFTYHQTQDQAYFVSEDHRSIYRGLLNESCTRIISDRNDISTLELDWVYGKVYWAESKGIMVSEMNGQYIKIILGFEAVISNMIVNPFNGWLLFTSEGRLWRVGLDGTHMSRIFEETNVTSLAFDVEESNIAIQTDTKLMLCPEDFTDSQGCNDLAYAYGVANSTLTLVDMFVDFALLEDDENTLTMISRNGKHIRRLAGNHTTFKSLRGRVLHTMKQPVGGHKCRMQCSHLCVNSPSAGRYSCLCPDFGLREGTAGCTEIISHEFCQTESAMFSVALFVAGLATFVIGALCVTYNMYVNYGKGTIKSRRGKTFSVSSRNSSTADTQIMCFSIHDSLESELDGRQFVKHETPSDIVGNQHDQSVCLQGFVSS</sequence>
<evidence type="ECO:0000256" key="3">
    <source>
        <dbReference type="ARBA" id="ARBA00022737"/>
    </source>
</evidence>
<evidence type="ECO:0000256" key="2">
    <source>
        <dbReference type="ARBA" id="ARBA00022729"/>
    </source>
</evidence>
<keyword evidence="1 7" id="KW-0245">EGF-like domain</keyword>
<evidence type="ECO:0000313" key="12">
    <source>
        <dbReference type="EnsemblMetazoa" id="XP_022663713"/>
    </source>
</evidence>
<keyword evidence="3" id="KW-0677">Repeat</keyword>
<feature type="disulfide bond" evidence="8">
    <location>
        <begin position="45"/>
        <end position="60"/>
    </location>
</feature>
<dbReference type="Gene3D" id="2.10.25.10">
    <property type="entry name" value="Laminin"/>
    <property type="match status" value="4"/>
</dbReference>
<comment type="caution">
    <text evidence="7">Lacks conserved residue(s) required for the propagation of feature annotation.</text>
</comment>
<keyword evidence="9" id="KW-0472">Membrane</keyword>
<dbReference type="PROSITE" id="PS01186">
    <property type="entry name" value="EGF_2"/>
    <property type="match status" value="1"/>
</dbReference>
<dbReference type="InterPro" id="IPR000742">
    <property type="entry name" value="EGF"/>
</dbReference>
<feature type="domain" description="EGF-like" evidence="11">
    <location>
        <begin position="332"/>
        <end position="370"/>
    </location>
</feature>
<dbReference type="InterPro" id="IPR002172">
    <property type="entry name" value="LDrepeatLR_classA_rpt"/>
</dbReference>
<proteinExistence type="predicted"/>
<dbReference type="InterPro" id="IPR018097">
    <property type="entry name" value="EGF_Ca-bd_CS"/>
</dbReference>
<accession>A0A7M7KCG5</accession>
<keyword evidence="6" id="KW-0325">Glycoprotein</keyword>
<dbReference type="GeneID" id="111251418"/>
<dbReference type="SMART" id="SM00179">
    <property type="entry name" value="EGF_CA"/>
    <property type="match status" value="4"/>
</dbReference>
<dbReference type="InterPro" id="IPR000152">
    <property type="entry name" value="EGF-type_Asp/Asn_hydroxyl_site"/>
</dbReference>
<evidence type="ECO:0000313" key="13">
    <source>
        <dbReference type="Proteomes" id="UP000594260"/>
    </source>
</evidence>
<dbReference type="Proteomes" id="UP000594260">
    <property type="component" value="Unplaced"/>
</dbReference>
<dbReference type="InterPro" id="IPR011042">
    <property type="entry name" value="6-blade_b-propeller_TolB-like"/>
</dbReference>